<protein>
    <submittedName>
        <fullName evidence="2">Uncharacterized protein</fullName>
    </submittedName>
</protein>
<dbReference type="OrthoDB" id="598431at2"/>
<gene>
    <name evidence="2" type="ORF">BDD21_0022</name>
</gene>
<accession>A0A495UZR7</accession>
<keyword evidence="3" id="KW-1185">Reference proteome</keyword>
<evidence type="ECO:0000313" key="2">
    <source>
        <dbReference type="EMBL" id="RKT42732.1"/>
    </source>
</evidence>
<reference evidence="2 3" key="1">
    <citation type="submission" date="2018-10" db="EMBL/GenBank/DDBJ databases">
        <title>Genomic Encyclopedia of Archaeal and Bacterial Type Strains, Phase II (KMG-II): from individual species to whole genera.</title>
        <authorList>
            <person name="Goeker M."/>
        </authorList>
    </citation>
    <scope>NUCLEOTIDE SEQUENCE [LARGE SCALE GENOMIC DNA]</scope>
    <source>
        <strain evidence="2 3">DSM 235</strain>
    </source>
</reference>
<proteinExistence type="predicted"/>
<organism evidence="2 3">
    <name type="scientific">Thiocapsa rosea</name>
    <dbReference type="NCBI Taxonomy" id="69360"/>
    <lineage>
        <taxon>Bacteria</taxon>
        <taxon>Pseudomonadati</taxon>
        <taxon>Pseudomonadota</taxon>
        <taxon>Gammaproteobacteria</taxon>
        <taxon>Chromatiales</taxon>
        <taxon>Chromatiaceae</taxon>
        <taxon>Thiocapsa</taxon>
    </lineage>
</organism>
<dbReference type="Proteomes" id="UP000274556">
    <property type="component" value="Unassembled WGS sequence"/>
</dbReference>
<sequence>MNATRKTSPSAEGQRQLDALRQAVGKTLEKKRRLGQYAVTWKGGRPVVTGDDAPGMGLTSSEPTDAARACSAEADHERGR</sequence>
<dbReference type="EMBL" id="RBXL01000001">
    <property type="protein sequence ID" value="RKT42732.1"/>
    <property type="molecule type" value="Genomic_DNA"/>
</dbReference>
<evidence type="ECO:0000313" key="3">
    <source>
        <dbReference type="Proteomes" id="UP000274556"/>
    </source>
</evidence>
<feature type="region of interest" description="Disordered" evidence="1">
    <location>
        <begin position="43"/>
        <end position="80"/>
    </location>
</feature>
<comment type="caution">
    <text evidence="2">The sequence shown here is derived from an EMBL/GenBank/DDBJ whole genome shotgun (WGS) entry which is preliminary data.</text>
</comment>
<dbReference type="AlphaFoldDB" id="A0A495UZR7"/>
<evidence type="ECO:0000256" key="1">
    <source>
        <dbReference type="SAM" id="MobiDB-lite"/>
    </source>
</evidence>
<name>A0A495UZR7_9GAMM</name>